<proteinExistence type="predicted"/>
<reference evidence="7 8" key="1">
    <citation type="journal article" date="2024" name="J Genomics">
        <title>Draft genome sequencing and assembly of Favolaschia claudopus CIRM-BRFM 2984 isolated from oak limbs.</title>
        <authorList>
            <person name="Navarro D."/>
            <person name="Drula E."/>
            <person name="Chaduli D."/>
            <person name="Cazenave R."/>
            <person name="Ahrendt S."/>
            <person name="Wang J."/>
            <person name="Lipzen A."/>
            <person name="Daum C."/>
            <person name="Barry K."/>
            <person name="Grigoriev I.V."/>
            <person name="Favel A."/>
            <person name="Rosso M.N."/>
            <person name="Martin F."/>
        </authorList>
    </citation>
    <scope>NUCLEOTIDE SEQUENCE [LARGE SCALE GENOMIC DNA]</scope>
    <source>
        <strain evidence="7 8">CIRM-BRFM 2984</strain>
    </source>
</reference>
<evidence type="ECO:0000313" key="7">
    <source>
        <dbReference type="EMBL" id="KAK7036954.1"/>
    </source>
</evidence>
<comment type="caution">
    <text evidence="7">The sequence shown here is derived from an EMBL/GenBank/DDBJ whole genome shotgun (WGS) entry which is preliminary data.</text>
</comment>
<gene>
    <name evidence="7" type="ORF">R3P38DRAFT_2516732</name>
</gene>
<feature type="non-terminal residue" evidence="7">
    <location>
        <position position="1"/>
    </location>
</feature>
<protein>
    <recommendedName>
        <fullName evidence="9">Solute carrier family 40 protein</fullName>
    </recommendedName>
</protein>
<dbReference type="GO" id="GO:0005886">
    <property type="term" value="C:plasma membrane"/>
    <property type="evidence" value="ECO:0007669"/>
    <property type="project" value="TreeGrafter"/>
</dbReference>
<keyword evidence="5 6" id="KW-0472">Membrane</keyword>
<evidence type="ECO:0000256" key="1">
    <source>
        <dbReference type="ARBA" id="ARBA00004141"/>
    </source>
</evidence>
<keyword evidence="3 6" id="KW-0812">Transmembrane</keyword>
<dbReference type="AlphaFoldDB" id="A0AAW0CFG8"/>
<evidence type="ECO:0000313" key="8">
    <source>
        <dbReference type="Proteomes" id="UP001362999"/>
    </source>
</evidence>
<keyword evidence="8" id="KW-1185">Reference proteome</keyword>
<dbReference type="PANTHER" id="PTHR23502:SF132">
    <property type="entry name" value="POLYAMINE TRANSPORTER 2-RELATED"/>
    <property type="match status" value="1"/>
</dbReference>
<evidence type="ECO:0000256" key="4">
    <source>
        <dbReference type="ARBA" id="ARBA00022989"/>
    </source>
</evidence>
<name>A0AAW0CFG8_9AGAR</name>
<dbReference type="Proteomes" id="UP001362999">
    <property type="component" value="Unassembled WGS sequence"/>
</dbReference>
<evidence type="ECO:0000256" key="6">
    <source>
        <dbReference type="SAM" id="Phobius"/>
    </source>
</evidence>
<keyword evidence="4 6" id="KW-1133">Transmembrane helix</keyword>
<keyword evidence="2" id="KW-0813">Transport</keyword>
<dbReference type="InterPro" id="IPR036259">
    <property type="entry name" value="MFS_trans_sf"/>
</dbReference>
<evidence type="ECO:0000256" key="2">
    <source>
        <dbReference type="ARBA" id="ARBA00022448"/>
    </source>
</evidence>
<dbReference type="GO" id="GO:0022857">
    <property type="term" value="F:transmembrane transporter activity"/>
    <property type="evidence" value="ECO:0007669"/>
    <property type="project" value="TreeGrafter"/>
</dbReference>
<evidence type="ECO:0000256" key="5">
    <source>
        <dbReference type="ARBA" id="ARBA00023136"/>
    </source>
</evidence>
<sequence length="108" mass="11951">LVYTRFLSYLVDTYLFVLLDIPPNFDVDDIGGIHSATALAANTLCRSLMAAGFPLFTVQIFHQLGIHWASTVLAGVGVLLAPSPFLFYKYGPSEANLRHVRIWKSVLP</sequence>
<accession>A0AAW0CFG8</accession>
<organism evidence="7 8">
    <name type="scientific">Favolaschia claudopus</name>
    <dbReference type="NCBI Taxonomy" id="2862362"/>
    <lineage>
        <taxon>Eukaryota</taxon>
        <taxon>Fungi</taxon>
        <taxon>Dikarya</taxon>
        <taxon>Basidiomycota</taxon>
        <taxon>Agaricomycotina</taxon>
        <taxon>Agaricomycetes</taxon>
        <taxon>Agaricomycetidae</taxon>
        <taxon>Agaricales</taxon>
        <taxon>Marasmiineae</taxon>
        <taxon>Mycenaceae</taxon>
        <taxon>Favolaschia</taxon>
    </lineage>
</organism>
<feature type="transmembrane region" description="Helical" evidence="6">
    <location>
        <begin position="66"/>
        <end position="88"/>
    </location>
</feature>
<comment type="subcellular location">
    <subcellularLocation>
        <location evidence="1">Membrane</location>
        <topology evidence="1">Multi-pass membrane protein</topology>
    </subcellularLocation>
</comment>
<evidence type="ECO:0008006" key="9">
    <source>
        <dbReference type="Google" id="ProtNLM"/>
    </source>
</evidence>
<dbReference type="PANTHER" id="PTHR23502">
    <property type="entry name" value="MAJOR FACILITATOR SUPERFAMILY"/>
    <property type="match status" value="1"/>
</dbReference>
<dbReference type="SUPFAM" id="SSF103473">
    <property type="entry name" value="MFS general substrate transporter"/>
    <property type="match status" value="1"/>
</dbReference>
<dbReference type="EMBL" id="JAWWNJ010000018">
    <property type="protein sequence ID" value="KAK7036954.1"/>
    <property type="molecule type" value="Genomic_DNA"/>
</dbReference>
<evidence type="ECO:0000256" key="3">
    <source>
        <dbReference type="ARBA" id="ARBA00022692"/>
    </source>
</evidence>